<evidence type="ECO:0000313" key="3">
    <source>
        <dbReference type="EMBL" id="APZ33355.1"/>
    </source>
</evidence>
<reference evidence="3 4" key="1">
    <citation type="submission" date="2016-12" db="EMBL/GenBank/DDBJ databases">
        <title>Complete genome sequence of Microbacterium aurum KACC 15219.</title>
        <authorList>
            <person name="Jung Y."/>
            <person name="Shin J.-H."/>
            <person name="Lee Y.-J."/>
            <person name="Yi H."/>
            <person name="Bahn Y.-S."/>
            <person name="Kim J.F."/>
            <person name="Lee D.-W."/>
        </authorList>
    </citation>
    <scope>NUCLEOTIDE SEQUENCE [LARGE SCALE GENOMIC DNA]</scope>
    <source>
        <strain evidence="3 4">KACC 15219</strain>
    </source>
</reference>
<dbReference type="KEGG" id="maur:BOH66_02975"/>
<evidence type="ECO:0000313" key="4">
    <source>
        <dbReference type="Proteomes" id="UP000187185"/>
    </source>
</evidence>
<sequence>MTVAEAFRRTTQNLLPARPEPVDGYDVYPTHPMRAGAIAIGHDALAARLAGVSRVVIDGFGGVLWEEFRGRLDAALTDRGRTVAWHDVSAALRPAADVDAIVEPFLGGDDPLFGTRFTGTLADFFDPAALAGIRPDPTADLSIVYGTGAALAAWDAPIVYLDVPKNEIQFRARAGAVRNLGAAVATDHRSTYRRCYFVDWPALTAHRASLLGRIDVIVDEQRPEEPAHAAGADVREALDRLAHGVFRPRPWFEPGPWGGQWMKRRFAQLPQDVPNYAWSFEFISPENGLLLESDGAVLEVSFDTLMAVGHRAVLGESADRFGHAFPIRFDFLDTVDGGNLSIQVHPRPEYIRRGFGEAFTQDETYYILDCEPGAEVYLGLTEDADPAAFRAELERSVAEAAPADIDRFVQRHPASRHDLFLIPSGTVHSSARGNLVLEISATPYIFTFKLYDWMRLDLEGRPRPLNIDRAFENLETDRRGERIRREFISRPREIASGESWRLLHLPTHEEHFYDVHRLEFTGAGSVELPTDDSCQVLSLVEGDEVVVEAGGMSRTVRYAETFVVPAAAGSFTLHAAQPAKVLTAFIKKGRGPE</sequence>
<gene>
    <name evidence="3" type="ORF">BOH66_02975</name>
</gene>
<dbReference type="Proteomes" id="UP000187185">
    <property type="component" value="Chromosome"/>
</dbReference>
<accession>A0A1P8U5H4</accession>
<dbReference type="AlphaFoldDB" id="A0A1P8U5H4"/>
<dbReference type="SUPFAM" id="SSF51182">
    <property type="entry name" value="RmlC-like cupins"/>
    <property type="match status" value="1"/>
</dbReference>
<proteinExistence type="predicted"/>
<organism evidence="3 4">
    <name type="scientific">Microbacterium aurum</name>
    <dbReference type="NCBI Taxonomy" id="36805"/>
    <lineage>
        <taxon>Bacteria</taxon>
        <taxon>Bacillati</taxon>
        <taxon>Actinomycetota</taxon>
        <taxon>Actinomycetes</taxon>
        <taxon>Micrococcales</taxon>
        <taxon>Microbacteriaceae</taxon>
        <taxon>Microbacterium</taxon>
    </lineage>
</organism>
<keyword evidence="2" id="KW-0862">Zinc</keyword>
<dbReference type="Gene3D" id="2.60.120.10">
    <property type="entry name" value="Jelly Rolls"/>
    <property type="match status" value="1"/>
</dbReference>
<dbReference type="InterPro" id="IPR011051">
    <property type="entry name" value="RmlC_Cupin_sf"/>
</dbReference>
<dbReference type="PANTHER" id="PTHR42742:SF3">
    <property type="entry name" value="FRUCTOKINASE"/>
    <property type="match status" value="1"/>
</dbReference>
<keyword evidence="4" id="KW-1185">Reference proteome</keyword>
<dbReference type="InterPro" id="IPR014710">
    <property type="entry name" value="RmlC-like_jellyroll"/>
</dbReference>
<dbReference type="PANTHER" id="PTHR42742">
    <property type="entry name" value="TRANSCRIPTIONAL REPRESSOR MPRA"/>
    <property type="match status" value="1"/>
</dbReference>
<dbReference type="InterPro" id="IPR051804">
    <property type="entry name" value="Carb_Metab_Reg_Kinase/Isom"/>
</dbReference>
<evidence type="ECO:0000256" key="1">
    <source>
        <dbReference type="ARBA" id="ARBA00022723"/>
    </source>
</evidence>
<dbReference type="RefSeq" id="WP_076689141.1">
    <property type="nucleotide sequence ID" value="NZ_CP018762.1"/>
</dbReference>
<name>A0A1P8U5H4_9MICO</name>
<dbReference type="CDD" id="cd07010">
    <property type="entry name" value="cupin_PMI_type_I_N_bac"/>
    <property type="match status" value="1"/>
</dbReference>
<evidence type="ECO:0000256" key="2">
    <source>
        <dbReference type="ARBA" id="ARBA00022833"/>
    </source>
</evidence>
<evidence type="ECO:0008006" key="5">
    <source>
        <dbReference type="Google" id="ProtNLM"/>
    </source>
</evidence>
<dbReference type="GO" id="GO:0046872">
    <property type="term" value="F:metal ion binding"/>
    <property type="evidence" value="ECO:0007669"/>
    <property type="project" value="UniProtKB-KW"/>
</dbReference>
<dbReference type="STRING" id="36805.BOH66_02975"/>
<keyword evidence="1" id="KW-0479">Metal-binding</keyword>
<protein>
    <recommendedName>
        <fullName evidence="5">Mannose-6-phosphate isomerase</fullName>
    </recommendedName>
</protein>
<dbReference type="EMBL" id="CP018762">
    <property type="protein sequence ID" value="APZ33355.1"/>
    <property type="molecule type" value="Genomic_DNA"/>
</dbReference>
<dbReference type="OrthoDB" id="9808275at2"/>